<name>A0A443K2H2_9RHOB</name>
<dbReference type="PANTHER" id="PTHR30537:SF74">
    <property type="entry name" value="HTH-TYPE TRANSCRIPTIONAL REGULATOR TRPI"/>
    <property type="match status" value="1"/>
</dbReference>
<dbReference type="InterPro" id="IPR036388">
    <property type="entry name" value="WH-like_DNA-bd_sf"/>
</dbReference>
<dbReference type="SUPFAM" id="SSF46785">
    <property type="entry name" value="Winged helix' DNA-binding domain"/>
    <property type="match status" value="1"/>
</dbReference>
<dbReference type="SUPFAM" id="SSF53850">
    <property type="entry name" value="Periplasmic binding protein-like II"/>
    <property type="match status" value="1"/>
</dbReference>
<dbReference type="PROSITE" id="PS50931">
    <property type="entry name" value="HTH_LYSR"/>
    <property type="match status" value="1"/>
</dbReference>
<reference evidence="9 10" key="2">
    <citation type="submission" date="2019-01" db="EMBL/GenBank/DDBJ databases">
        <authorList>
            <person name="Li Y."/>
        </authorList>
    </citation>
    <scope>NUCLEOTIDE SEQUENCE [LARGE SCALE GENOMIC DNA]</scope>
    <source>
        <strain evidence="8 10">D19-10-3-21</strain>
        <strain evidence="7 9">SK2B-1</strain>
    </source>
</reference>
<comment type="caution">
    <text evidence="8">The sequence shown here is derived from an EMBL/GenBank/DDBJ whole genome shotgun (WGS) entry which is preliminary data.</text>
</comment>
<dbReference type="Pfam" id="PF03466">
    <property type="entry name" value="LysR_substrate"/>
    <property type="match status" value="1"/>
</dbReference>
<dbReference type="EMBL" id="SAUX01000026">
    <property type="protein sequence ID" value="RWR26971.1"/>
    <property type="molecule type" value="Genomic_DNA"/>
</dbReference>
<feature type="domain" description="HTH lysR-type" evidence="6">
    <location>
        <begin position="37"/>
        <end position="94"/>
    </location>
</feature>
<evidence type="ECO:0000313" key="10">
    <source>
        <dbReference type="Proteomes" id="UP000285295"/>
    </source>
</evidence>
<dbReference type="Proteomes" id="UP000285295">
    <property type="component" value="Unassembled WGS sequence"/>
</dbReference>
<proteinExistence type="inferred from homology"/>
<keyword evidence="3" id="KW-0238">DNA-binding</keyword>
<sequence>MACAQGVTDIGDRADKNGSSDRDSRPVYRLPKRRNMPSLGAFATFEVAAKHLSFTQAASELNVTQAAISQQIRGLEKALDRRLFLRKYNGMELTFEGQMLLEAVTQGLDRLSEAIFRIGQSGGSQTLTIAGTYAGVSNFIKPIADDFRRTNPDVGFTLLASDENDRLQDFDEVDLAVICGHGRSEIGPNLIALFPEVVEPVCSPAYLAAHGPFVSPTDLAHADLMELHRMHWSSDAIAWYPLTWRDWFRKHAPEVDEIPQDFVSNSYGLLVDAAEEGQGVILGFRHLVHQAVTEGRLVRIFDRPLNAGRTYYLKINPRTGKHPNVRAFVTYLLDAIEDIPMLKR</sequence>
<keyword evidence="2" id="KW-0805">Transcription regulation</keyword>
<accession>A0A443J8Q4</accession>
<feature type="region of interest" description="Disordered" evidence="5">
    <location>
        <begin position="1"/>
        <end position="28"/>
    </location>
</feature>
<evidence type="ECO:0000313" key="8">
    <source>
        <dbReference type="EMBL" id="RWR26971.1"/>
    </source>
</evidence>
<dbReference type="OrthoDB" id="9804958at2"/>
<evidence type="ECO:0000256" key="1">
    <source>
        <dbReference type="ARBA" id="ARBA00009437"/>
    </source>
</evidence>
<dbReference type="GO" id="GO:0006351">
    <property type="term" value="P:DNA-templated transcription"/>
    <property type="evidence" value="ECO:0007669"/>
    <property type="project" value="TreeGrafter"/>
</dbReference>
<dbReference type="InterPro" id="IPR058163">
    <property type="entry name" value="LysR-type_TF_proteobact-type"/>
</dbReference>
<dbReference type="PRINTS" id="PR00039">
    <property type="entry name" value="HTHLYSR"/>
</dbReference>
<reference evidence="9 10" key="1">
    <citation type="submission" date="2019-01" db="EMBL/GenBank/DDBJ databases">
        <title>Sinorhodobacter populi sp. nov. isolated from the symptomatic bark tissue of Populus euramericana canker.</title>
        <authorList>
            <person name="Xu G."/>
        </authorList>
    </citation>
    <scope>NUCLEOTIDE SEQUENCE [LARGE SCALE GENOMIC DNA]</scope>
    <source>
        <strain evidence="8 10">D19-10-3-21</strain>
        <strain evidence="7 9">SK2B-1</strain>
    </source>
</reference>
<evidence type="ECO:0000256" key="3">
    <source>
        <dbReference type="ARBA" id="ARBA00023125"/>
    </source>
</evidence>
<dbReference type="EMBL" id="SAUZ01000035">
    <property type="protein sequence ID" value="RWR16892.1"/>
    <property type="molecule type" value="Genomic_DNA"/>
</dbReference>
<protein>
    <submittedName>
        <fullName evidence="8">LysR family transcriptional regulator</fullName>
    </submittedName>
</protein>
<accession>A0A443K2H2</accession>
<dbReference type="Gene3D" id="1.10.10.10">
    <property type="entry name" value="Winged helix-like DNA-binding domain superfamily/Winged helix DNA-binding domain"/>
    <property type="match status" value="1"/>
</dbReference>
<dbReference type="PANTHER" id="PTHR30537">
    <property type="entry name" value="HTH-TYPE TRANSCRIPTIONAL REGULATOR"/>
    <property type="match status" value="1"/>
</dbReference>
<keyword evidence="4" id="KW-0804">Transcription</keyword>
<feature type="compositionally biased region" description="Basic and acidic residues" evidence="5">
    <location>
        <begin position="10"/>
        <end position="26"/>
    </location>
</feature>
<dbReference type="InterPro" id="IPR000847">
    <property type="entry name" value="LysR_HTH_N"/>
</dbReference>
<evidence type="ECO:0000256" key="2">
    <source>
        <dbReference type="ARBA" id="ARBA00023015"/>
    </source>
</evidence>
<dbReference type="GO" id="GO:0043565">
    <property type="term" value="F:sequence-specific DNA binding"/>
    <property type="evidence" value="ECO:0007669"/>
    <property type="project" value="TreeGrafter"/>
</dbReference>
<evidence type="ECO:0000259" key="6">
    <source>
        <dbReference type="PROSITE" id="PS50931"/>
    </source>
</evidence>
<dbReference type="Pfam" id="PF00126">
    <property type="entry name" value="HTH_1"/>
    <property type="match status" value="1"/>
</dbReference>
<evidence type="ECO:0000256" key="4">
    <source>
        <dbReference type="ARBA" id="ARBA00023163"/>
    </source>
</evidence>
<dbReference type="Proteomes" id="UP000284476">
    <property type="component" value="Unassembled WGS sequence"/>
</dbReference>
<evidence type="ECO:0000313" key="7">
    <source>
        <dbReference type="EMBL" id="RWR16892.1"/>
    </source>
</evidence>
<comment type="similarity">
    <text evidence="1">Belongs to the LysR transcriptional regulatory family.</text>
</comment>
<organism evidence="8 10">
    <name type="scientific">Paenirhodobacter populi</name>
    <dbReference type="NCBI Taxonomy" id="2306993"/>
    <lineage>
        <taxon>Bacteria</taxon>
        <taxon>Pseudomonadati</taxon>
        <taxon>Pseudomonadota</taxon>
        <taxon>Alphaproteobacteria</taxon>
        <taxon>Rhodobacterales</taxon>
        <taxon>Rhodobacter group</taxon>
        <taxon>Paenirhodobacter</taxon>
    </lineage>
</organism>
<dbReference type="Gene3D" id="3.40.190.290">
    <property type="match status" value="1"/>
</dbReference>
<evidence type="ECO:0000256" key="5">
    <source>
        <dbReference type="SAM" id="MobiDB-lite"/>
    </source>
</evidence>
<gene>
    <name evidence="7" type="ORF">D2T30_20575</name>
    <name evidence="8" type="ORF">D2T31_18240</name>
</gene>
<dbReference type="InterPro" id="IPR005119">
    <property type="entry name" value="LysR_subst-bd"/>
</dbReference>
<dbReference type="AlphaFoldDB" id="A0A443K2H2"/>
<dbReference type="InterPro" id="IPR036390">
    <property type="entry name" value="WH_DNA-bd_sf"/>
</dbReference>
<dbReference type="GO" id="GO:0003700">
    <property type="term" value="F:DNA-binding transcription factor activity"/>
    <property type="evidence" value="ECO:0007669"/>
    <property type="project" value="InterPro"/>
</dbReference>
<evidence type="ECO:0000313" key="9">
    <source>
        <dbReference type="Proteomes" id="UP000284476"/>
    </source>
</evidence>